<gene>
    <name evidence="5" type="ORF">CKO40_10855</name>
</gene>
<dbReference type="InterPro" id="IPR036388">
    <property type="entry name" value="WH-like_DNA-bd_sf"/>
</dbReference>
<dbReference type="SUPFAM" id="SSF46785">
    <property type="entry name" value="Winged helix' DNA-binding domain"/>
    <property type="match status" value="1"/>
</dbReference>
<keyword evidence="6" id="KW-1185">Reference proteome</keyword>
<evidence type="ECO:0000259" key="4">
    <source>
        <dbReference type="PROSITE" id="PS51118"/>
    </source>
</evidence>
<dbReference type="InterPro" id="IPR002577">
    <property type="entry name" value="HTH_HxlR"/>
</dbReference>
<dbReference type="EMBL" id="NRSJ01000017">
    <property type="protein sequence ID" value="MBK1705027.1"/>
    <property type="molecule type" value="Genomic_DNA"/>
</dbReference>
<keyword evidence="1" id="KW-0805">Transcription regulation</keyword>
<evidence type="ECO:0000256" key="1">
    <source>
        <dbReference type="ARBA" id="ARBA00023015"/>
    </source>
</evidence>
<dbReference type="PROSITE" id="PS51118">
    <property type="entry name" value="HTH_HXLR"/>
    <property type="match status" value="1"/>
</dbReference>
<dbReference type="Pfam" id="PF01638">
    <property type="entry name" value="HxlR"/>
    <property type="match status" value="1"/>
</dbReference>
<evidence type="ECO:0000256" key="3">
    <source>
        <dbReference type="ARBA" id="ARBA00023163"/>
    </source>
</evidence>
<organism evidence="5 6">
    <name type="scientific">Halochromatium glycolicum</name>
    <dbReference type="NCBI Taxonomy" id="85075"/>
    <lineage>
        <taxon>Bacteria</taxon>
        <taxon>Pseudomonadati</taxon>
        <taxon>Pseudomonadota</taxon>
        <taxon>Gammaproteobacteria</taxon>
        <taxon>Chromatiales</taxon>
        <taxon>Chromatiaceae</taxon>
        <taxon>Halochromatium</taxon>
    </lineage>
</organism>
<protein>
    <recommendedName>
        <fullName evidence="4">HTH hxlR-type domain-containing protein</fullName>
    </recommendedName>
</protein>
<evidence type="ECO:0000313" key="5">
    <source>
        <dbReference type="EMBL" id="MBK1705027.1"/>
    </source>
</evidence>
<dbReference type="PANTHER" id="PTHR33204:SF18">
    <property type="entry name" value="TRANSCRIPTIONAL REGULATORY PROTEIN"/>
    <property type="match status" value="1"/>
</dbReference>
<reference evidence="5" key="2">
    <citation type="journal article" date="2020" name="Microorganisms">
        <title>Osmotic Adaptation and Compatible Solute Biosynthesis of Phototrophic Bacteria as Revealed from Genome Analyses.</title>
        <authorList>
            <person name="Imhoff J.F."/>
            <person name="Rahn T."/>
            <person name="Kunzel S."/>
            <person name="Keller A."/>
            <person name="Neulinger S.C."/>
        </authorList>
    </citation>
    <scope>NUCLEOTIDE SEQUENCE</scope>
    <source>
        <strain evidence="5">DSM 11080</strain>
    </source>
</reference>
<evidence type="ECO:0000313" key="6">
    <source>
        <dbReference type="Proteomes" id="UP001296776"/>
    </source>
</evidence>
<evidence type="ECO:0000256" key="2">
    <source>
        <dbReference type="ARBA" id="ARBA00023125"/>
    </source>
</evidence>
<keyword evidence="3" id="KW-0804">Transcription</keyword>
<feature type="domain" description="HTH hxlR-type" evidence="4">
    <location>
        <begin position="8"/>
        <end position="104"/>
    </location>
</feature>
<name>A0AAJ0U588_9GAMM</name>
<dbReference type="Proteomes" id="UP001296776">
    <property type="component" value="Unassembled WGS sequence"/>
</dbReference>
<dbReference type="RefSeq" id="WP_276570806.1">
    <property type="nucleotide sequence ID" value="NZ_NRSJ01000017.1"/>
</dbReference>
<dbReference type="InterPro" id="IPR036390">
    <property type="entry name" value="WH_DNA-bd_sf"/>
</dbReference>
<dbReference type="GO" id="GO:0003677">
    <property type="term" value="F:DNA binding"/>
    <property type="evidence" value="ECO:0007669"/>
    <property type="project" value="UniProtKB-KW"/>
</dbReference>
<reference evidence="5" key="1">
    <citation type="submission" date="2017-08" db="EMBL/GenBank/DDBJ databases">
        <authorList>
            <person name="Imhoff J.F."/>
            <person name="Rahn T."/>
            <person name="Kuenzel S."/>
            <person name="Neulinger S.C."/>
        </authorList>
    </citation>
    <scope>NUCLEOTIDE SEQUENCE</scope>
    <source>
        <strain evidence="5">DSM 11080</strain>
    </source>
</reference>
<accession>A0AAJ0U588</accession>
<dbReference type="SUPFAM" id="SSF55718">
    <property type="entry name" value="SCP-like"/>
    <property type="match status" value="1"/>
</dbReference>
<dbReference type="AlphaFoldDB" id="A0AAJ0U588"/>
<proteinExistence type="predicted"/>
<comment type="caution">
    <text evidence="5">The sequence shown here is derived from an EMBL/GenBank/DDBJ whole genome shotgun (WGS) entry which is preliminary data.</text>
</comment>
<dbReference type="InterPro" id="IPR036527">
    <property type="entry name" value="SCP2_sterol-bd_dom_sf"/>
</dbReference>
<dbReference type="Gene3D" id="1.10.10.10">
    <property type="entry name" value="Winged helix-like DNA-binding domain superfamily/Winged helix DNA-binding domain"/>
    <property type="match status" value="1"/>
</dbReference>
<sequence>MSGYAQFCPIAKATEVLGQRWMLLVLRELLCGSRQFNDIHRGVPKMSRALLVKRLRELEAEGMAARSEGSGGHLEYHLTAAGEALRPIVMSLGEWGKRWVGTGIAPQDLDASLVMWDVQRRIAQDALPDHKVVIKFRFVDAPRRDQQFWLMLEPEDVDLCLKDPGYEVDLIATSDVATFTKIWLGDLGFRQAVQDGDFRLTGPRELRRSFPHWLRLSPFATIPRERSS</sequence>
<dbReference type="PANTHER" id="PTHR33204">
    <property type="entry name" value="TRANSCRIPTIONAL REGULATOR, MARR FAMILY"/>
    <property type="match status" value="1"/>
</dbReference>
<keyword evidence="2" id="KW-0238">DNA-binding</keyword>